<feature type="transmembrane region" description="Helical" evidence="3">
    <location>
        <begin position="255"/>
        <end position="275"/>
    </location>
</feature>
<evidence type="ECO:0000313" key="6">
    <source>
        <dbReference type="EMBL" id="SHH04225.1"/>
    </source>
</evidence>
<dbReference type="InterPro" id="IPR018702">
    <property type="entry name" value="DUF2207"/>
</dbReference>
<keyword evidence="3" id="KW-0472">Membrane</keyword>
<dbReference type="Pfam" id="PF20990">
    <property type="entry name" value="DUF2207_C"/>
    <property type="match status" value="1"/>
</dbReference>
<dbReference type="Pfam" id="PF09972">
    <property type="entry name" value="DUF2207"/>
    <property type="match status" value="1"/>
</dbReference>
<keyword evidence="3" id="KW-0812">Transmembrane</keyword>
<name>A0A1M5PQV4_9FIRM</name>
<dbReference type="AlphaFoldDB" id="A0A1M5PQV4"/>
<reference evidence="7" key="1">
    <citation type="submission" date="2016-11" db="EMBL/GenBank/DDBJ databases">
        <authorList>
            <person name="Varghese N."/>
            <person name="Submissions S."/>
        </authorList>
    </citation>
    <scope>NUCLEOTIDE SEQUENCE [LARGE SCALE GENOMIC DNA]</scope>
    <source>
        <strain evidence="7">DSM 21120</strain>
    </source>
</reference>
<dbReference type="Proteomes" id="UP000184032">
    <property type="component" value="Unassembled WGS sequence"/>
</dbReference>
<dbReference type="OrthoDB" id="46834at2"/>
<accession>A0A1M5PQV4</accession>
<keyword evidence="3" id="KW-1133">Transmembrane helix</keyword>
<evidence type="ECO:0000313" key="7">
    <source>
        <dbReference type="Proteomes" id="UP000184032"/>
    </source>
</evidence>
<feature type="compositionally biased region" description="Gly residues" evidence="2">
    <location>
        <begin position="549"/>
        <end position="566"/>
    </location>
</feature>
<dbReference type="EMBL" id="FQXI01000001">
    <property type="protein sequence ID" value="SHH04225.1"/>
    <property type="molecule type" value="Genomic_DNA"/>
</dbReference>
<keyword evidence="1" id="KW-0175">Coiled coil</keyword>
<feature type="region of interest" description="Disordered" evidence="2">
    <location>
        <begin position="543"/>
        <end position="566"/>
    </location>
</feature>
<feature type="coiled-coil region" evidence="1">
    <location>
        <begin position="405"/>
        <end position="432"/>
    </location>
</feature>
<feature type="domain" description="DUF2207" evidence="4">
    <location>
        <begin position="27"/>
        <end position="210"/>
    </location>
</feature>
<gene>
    <name evidence="6" type="ORF">SAMN02745245_00434</name>
</gene>
<evidence type="ECO:0000256" key="1">
    <source>
        <dbReference type="SAM" id="Coils"/>
    </source>
</evidence>
<protein>
    <submittedName>
        <fullName evidence="6">Predicted membrane protein</fullName>
    </submittedName>
</protein>
<evidence type="ECO:0000259" key="5">
    <source>
        <dbReference type="Pfam" id="PF20990"/>
    </source>
</evidence>
<feature type="domain" description="Predicted membrane protein YciQ-like C-terminal" evidence="5">
    <location>
        <begin position="449"/>
        <end position="508"/>
    </location>
</feature>
<sequence>MKNKILQLIILMLTIVVFPIKSYATELNKVDIDVELQDNGDAVITSKWNYYDDDKTEHYIVIDNLTDSEIKDYSVLFNGKPMEYEEDWDVDGSFEEKTGKYGIVKTGSGYELCYGKTEYANNEFTVKYTVTNYIKELKDAQLLYWRFINDDLSEPPKEVSVTISSDKYNINKDNAKIWFFGCTGNIEFKDGKIEMKSLKSLNKSEYLTILTRFNFGMFETTSVIDKDFEYYKDMGFKGSYYEKESKVIGFFKSTLGIASLILAALGVILLIVFLLKKWEKYVQSDEFEGWKDDRLNIDKKQYRRDEYFREVPYNGDIGDLYVILERNWTNTMENYISAYLLKWIKEGKIEAVKEEKGLLFKKEKVSFKIFEQSAIKSTDFVEKYFYEIMLEASEGDGVLDEKDFKNWAKENYEKLERKLEEFKNRSKSKLRKDGYLEIKIQVNKYTKYITTTYSEEGRELWGNLVKFEHYLKDYSMLNSRDSYNVHIWDDFMIYAALFGITEEVKKEFENIYPSYSNETNYDLATIYYVNSFSRGFSSSYSSSFSSSSSGGGGGGSFGGGSGGGSR</sequence>
<keyword evidence="7" id="KW-1185">Reference proteome</keyword>
<dbReference type="STRING" id="1120995.SAMN02745245_00434"/>
<dbReference type="RefSeq" id="WP_073183275.1">
    <property type="nucleotide sequence ID" value="NZ_FQXI01000001.1"/>
</dbReference>
<evidence type="ECO:0000256" key="2">
    <source>
        <dbReference type="SAM" id="MobiDB-lite"/>
    </source>
</evidence>
<proteinExistence type="predicted"/>
<organism evidence="6 7">
    <name type="scientific">Anaerosphaera aminiphila DSM 21120</name>
    <dbReference type="NCBI Taxonomy" id="1120995"/>
    <lineage>
        <taxon>Bacteria</taxon>
        <taxon>Bacillati</taxon>
        <taxon>Bacillota</taxon>
        <taxon>Tissierellia</taxon>
        <taxon>Tissierellales</taxon>
        <taxon>Peptoniphilaceae</taxon>
        <taxon>Anaerosphaera</taxon>
    </lineage>
</organism>
<evidence type="ECO:0000259" key="4">
    <source>
        <dbReference type="Pfam" id="PF09972"/>
    </source>
</evidence>
<dbReference type="InterPro" id="IPR048389">
    <property type="entry name" value="YciQ-like_C"/>
</dbReference>
<evidence type="ECO:0000256" key="3">
    <source>
        <dbReference type="SAM" id="Phobius"/>
    </source>
</evidence>